<dbReference type="SUPFAM" id="SSF53850">
    <property type="entry name" value="Periplasmic binding protein-like II"/>
    <property type="match status" value="1"/>
</dbReference>
<dbReference type="PANTHER" id="PTHR31528">
    <property type="entry name" value="4-AMINO-5-HYDROXYMETHYL-2-METHYLPYRIMIDINE PHOSPHATE SYNTHASE THI11-RELATED"/>
    <property type="match status" value="1"/>
</dbReference>
<dbReference type="RefSeq" id="WP_163901070.1">
    <property type="nucleotide sequence ID" value="NZ_CP048427.1"/>
</dbReference>
<keyword evidence="1" id="KW-0732">Signal</keyword>
<organism evidence="3 4">
    <name type="scientific">Rhizobium daejeonense</name>
    <dbReference type="NCBI Taxonomy" id="240521"/>
    <lineage>
        <taxon>Bacteria</taxon>
        <taxon>Pseudomonadati</taxon>
        <taxon>Pseudomonadota</taxon>
        <taxon>Alphaproteobacteria</taxon>
        <taxon>Hyphomicrobiales</taxon>
        <taxon>Rhizobiaceae</taxon>
        <taxon>Rhizobium/Agrobacterium group</taxon>
        <taxon>Rhizobium</taxon>
    </lineage>
</organism>
<dbReference type="PANTHER" id="PTHR31528:SF15">
    <property type="entry name" value="RIBOFLAVIN-BINDING PROTEIN RIBY"/>
    <property type="match status" value="1"/>
</dbReference>
<reference evidence="3 4" key="1">
    <citation type="submission" date="2020-02" db="EMBL/GenBank/DDBJ databases">
        <title>Genome sequence of the type strain CCBAU10050 of Rhizobium daejeonense.</title>
        <authorList>
            <person name="Gao J."/>
            <person name="Sun J."/>
        </authorList>
    </citation>
    <scope>NUCLEOTIDE SEQUENCE [LARGE SCALE GENOMIC DNA]</scope>
    <source>
        <strain evidence="3 4">CCBAU10050</strain>
    </source>
</reference>
<accession>A0A6M1RSS5</accession>
<dbReference type="Pfam" id="PF09084">
    <property type="entry name" value="NMT1"/>
    <property type="match status" value="1"/>
</dbReference>
<evidence type="ECO:0000313" key="4">
    <source>
        <dbReference type="Proteomes" id="UP000477849"/>
    </source>
</evidence>
<dbReference type="InterPro" id="IPR015168">
    <property type="entry name" value="SsuA/THI5"/>
</dbReference>
<dbReference type="AlphaFoldDB" id="A0A6M1RSS5"/>
<protein>
    <submittedName>
        <fullName evidence="3">ABC transporter substrate-binding protein</fullName>
    </submittedName>
</protein>
<feature type="chain" id="PRO_5026904206" evidence="1">
    <location>
        <begin position="26"/>
        <end position="331"/>
    </location>
</feature>
<dbReference type="EMBL" id="JAAKZH010000001">
    <property type="protein sequence ID" value="NGO62079.1"/>
    <property type="molecule type" value="Genomic_DNA"/>
</dbReference>
<dbReference type="GO" id="GO:0009228">
    <property type="term" value="P:thiamine biosynthetic process"/>
    <property type="evidence" value="ECO:0007669"/>
    <property type="project" value="InterPro"/>
</dbReference>
<dbReference type="InterPro" id="IPR027939">
    <property type="entry name" value="NMT1/THI5"/>
</dbReference>
<sequence length="331" mass="35354">MTKARFAKRFYVSLFATLLAGTASAADTVVFQLDWLPGGDKAPIYVCIDKGFCAEEGIEIKVEPGRGSTEAITRLAAGTSDVGSADIGALMAAQVTERVAVTGIMSIFNKGPHAFFALKDSGISKIEDVKGKKVATSPFTSSNVFLPLVLADKGLAESDITLTKADPGALGPMLMTGATDVIIAWMTNVSIFNGQAAQAGKELEIMPWYAAGLDLYSASLLASDKFITERPDVAKRFVKAFKKSLEYVKTNPDESAVSVNKIVPELPVDVVKGAIKDTMVLEFNEVTDKDGLGVFETARLAETWKRVAASQKLDPSALDPEKSVNRSFLAE</sequence>
<gene>
    <name evidence="3" type="ORF">G6N76_00220</name>
</gene>
<name>A0A6M1RSS5_9HYPH</name>
<keyword evidence="4" id="KW-1185">Reference proteome</keyword>
<evidence type="ECO:0000313" key="3">
    <source>
        <dbReference type="EMBL" id="NGO62079.1"/>
    </source>
</evidence>
<feature type="signal peptide" evidence="1">
    <location>
        <begin position="1"/>
        <end position="25"/>
    </location>
</feature>
<dbReference type="Proteomes" id="UP000477849">
    <property type="component" value="Unassembled WGS sequence"/>
</dbReference>
<evidence type="ECO:0000256" key="1">
    <source>
        <dbReference type="SAM" id="SignalP"/>
    </source>
</evidence>
<feature type="domain" description="SsuA/THI5-like" evidence="2">
    <location>
        <begin position="42"/>
        <end position="254"/>
    </location>
</feature>
<proteinExistence type="predicted"/>
<dbReference type="Gene3D" id="3.40.190.10">
    <property type="entry name" value="Periplasmic binding protein-like II"/>
    <property type="match status" value="2"/>
</dbReference>
<comment type="caution">
    <text evidence="3">The sequence shown here is derived from an EMBL/GenBank/DDBJ whole genome shotgun (WGS) entry which is preliminary data.</text>
</comment>
<evidence type="ECO:0000259" key="2">
    <source>
        <dbReference type="Pfam" id="PF09084"/>
    </source>
</evidence>